<organism evidence="1 2">
    <name type="scientific">Hymenobacter elongatus</name>
    <dbReference type="NCBI Taxonomy" id="877208"/>
    <lineage>
        <taxon>Bacteria</taxon>
        <taxon>Pseudomonadati</taxon>
        <taxon>Bacteroidota</taxon>
        <taxon>Cytophagia</taxon>
        <taxon>Cytophagales</taxon>
        <taxon>Hymenobacteraceae</taxon>
        <taxon>Hymenobacter</taxon>
    </lineage>
</organism>
<evidence type="ECO:0000313" key="1">
    <source>
        <dbReference type="EMBL" id="TGE16606.1"/>
    </source>
</evidence>
<reference evidence="1 2" key="1">
    <citation type="submission" date="2019-04" db="EMBL/GenBank/DDBJ databases">
        <authorList>
            <person name="Feng G."/>
            <person name="Zhang J."/>
            <person name="Zhu H."/>
        </authorList>
    </citation>
    <scope>NUCLEOTIDE SEQUENCE [LARGE SCALE GENOMIC DNA]</scope>
    <source>
        <strain evidence="1 2">JCM 17223</strain>
    </source>
</reference>
<dbReference type="Proteomes" id="UP000297739">
    <property type="component" value="Unassembled WGS sequence"/>
</dbReference>
<dbReference type="AlphaFoldDB" id="A0A4Z0PLT2"/>
<dbReference type="EMBL" id="SRLD01000015">
    <property type="protein sequence ID" value="TGE16606.1"/>
    <property type="molecule type" value="Genomic_DNA"/>
</dbReference>
<evidence type="ECO:0000313" key="2">
    <source>
        <dbReference type="Proteomes" id="UP000297739"/>
    </source>
</evidence>
<proteinExistence type="predicted"/>
<protein>
    <submittedName>
        <fullName evidence="1">Uncharacterized protein</fullName>
    </submittedName>
</protein>
<accession>A0A4Z0PLT2</accession>
<gene>
    <name evidence="1" type="ORF">E5J99_09520</name>
</gene>
<sequence length="111" mass="12716">MHQVLIDVDAVQVLLYPLFQVGILPLVDGRAKLGGRARVLAIVGNGLQNLAVVGILKLLYFREPRYFVEQNIGGEIGEFLQFLFHWKRRNRVEQSAFQGSVFNRFLRAFSR</sequence>
<comment type="caution">
    <text evidence="1">The sequence shown here is derived from an EMBL/GenBank/DDBJ whole genome shotgun (WGS) entry which is preliminary data.</text>
</comment>
<name>A0A4Z0PLT2_9BACT</name>
<keyword evidence="2" id="KW-1185">Reference proteome</keyword>
<dbReference type="RefSeq" id="WP_135497492.1">
    <property type="nucleotide sequence ID" value="NZ_SRLD01000015.1"/>
</dbReference>